<evidence type="ECO:0000313" key="3">
    <source>
        <dbReference type="Proteomes" id="UP000238348"/>
    </source>
</evidence>
<dbReference type="GO" id="GO:0016747">
    <property type="term" value="F:acyltransferase activity, transferring groups other than amino-acyl groups"/>
    <property type="evidence" value="ECO:0007669"/>
    <property type="project" value="InterPro"/>
</dbReference>
<accession>A0A2L0F106</accession>
<dbReference type="Proteomes" id="UP000238348">
    <property type="component" value="Chromosome"/>
</dbReference>
<protein>
    <submittedName>
        <fullName evidence="2">Acetyltransferase</fullName>
        <ecNumber evidence="2">2.3.1.-</ecNumber>
    </submittedName>
</protein>
<dbReference type="EMBL" id="CP012673">
    <property type="protein sequence ID" value="AUX45262.1"/>
    <property type="molecule type" value="Genomic_DNA"/>
</dbReference>
<dbReference type="PANTHER" id="PTHR43792">
    <property type="entry name" value="GNAT FAMILY, PUTATIVE (AFU_ORTHOLOGUE AFUA_3G00765)-RELATED-RELATED"/>
    <property type="match status" value="1"/>
</dbReference>
<dbReference type="AlphaFoldDB" id="A0A2L0F106"/>
<dbReference type="PANTHER" id="PTHR43792:SF1">
    <property type="entry name" value="N-ACETYLTRANSFERASE DOMAIN-CONTAINING PROTEIN"/>
    <property type="match status" value="1"/>
</dbReference>
<dbReference type="OrthoDB" id="6293260at2"/>
<keyword evidence="2" id="KW-0808">Transferase</keyword>
<dbReference type="Pfam" id="PF13302">
    <property type="entry name" value="Acetyltransf_3"/>
    <property type="match status" value="1"/>
</dbReference>
<dbReference type="PROSITE" id="PS51186">
    <property type="entry name" value="GNAT"/>
    <property type="match status" value="1"/>
</dbReference>
<dbReference type="InterPro" id="IPR000182">
    <property type="entry name" value="GNAT_dom"/>
</dbReference>
<evidence type="ECO:0000313" key="2">
    <source>
        <dbReference type="EMBL" id="AUX45262.1"/>
    </source>
</evidence>
<dbReference type="EC" id="2.3.1.-" evidence="2"/>
<gene>
    <name evidence="2" type="ORF">SOCE26_067430</name>
</gene>
<dbReference type="SUPFAM" id="SSF55729">
    <property type="entry name" value="Acyl-CoA N-acyltransferases (Nat)"/>
    <property type="match status" value="1"/>
</dbReference>
<sequence length="182" mass="20684">MTWPEPEIIDETDAGNALLSTERLHLRPHRLSDVPYMMELSSDPEVVRYTGDAAFADEAEARAVVERLAKQFATRRMGRFLVLDRRTGEKLGWCGLRWWEEAEVADLGYRFFRKHWGAGYATESSRACIRYAFEDLGLSRLIATVMPENPASIRVLEKLGFHRTGPASIQGIPALGFELRRA</sequence>
<keyword evidence="2" id="KW-0012">Acyltransferase</keyword>
<evidence type="ECO:0000259" key="1">
    <source>
        <dbReference type="PROSITE" id="PS51186"/>
    </source>
</evidence>
<dbReference type="InterPro" id="IPR016181">
    <property type="entry name" value="Acyl_CoA_acyltransferase"/>
</dbReference>
<dbReference type="Gene3D" id="3.40.630.30">
    <property type="match status" value="1"/>
</dbReference>
<feature type="domain" description="N-acetyltransferase" evidence="1">
    <location>
        <begin position="24"/>
        <end position="182"/>
    </location>
</feature>
<reference evidence="2 3" key="1">
    <citation type="submission" date="2015-09" db="EMBL/GenBank/DDBJ databases">
        <title>Sorangium comparison.</title>
        <authorList>
            <person name="Zaburannyi N."/>
            <person name="Bunk B."/>
            <person name="Overmann J."/>
            <person name="Mueller R."/>
        </authorList>
    </citation>
    <scope>NUCLEOTIDE SEQUENCE [LARGE SCALE GENOMIC DNA]</scope>
    <source>
        <strain evidence="2 3">So ce26</strain>
    </source>
</reference>
<name>A0A2L0F106_SORCE</name>
<dbReference type="InterPro" id="IPR051531">
    <property type="entry name" value="N-acetyltransferase"/>
</dbReference>
<organism evidence="2 3">
    <name type="scientific">Sorangium cellulosum</name>
    <name type="common">Polyangium cellulosum</name>
    <dbReference type="NCBI Taxonomy" id="56"/>
    <lineage>
        <taxon>Bacteria</taxon>
        <taxon>Pseudomonadati</taxon>
        <taxon>Myxococcota</taxon>
        <taxon>Polyangia</taxon>
        <taxon>Polyangiales</taxon>
        <taxon>Polyangiaceae</taxon>
        <taxon>Sorangium</taxon>
    </lineage>
</organism>
<proteinExistence type="predicted"/>
<dbReference type="RefSeq" id="WP_104983665.1">
    <property type="nucleotide sequence ID" value="NZ_CP012673.1"/>
</dbReference>